<proteinExistence type="predicted"/>
<evidence type="ECO:0000313" key="3">
    <source>
        <dbReference type="Proteomes" id="UP000276133"/>
    </source>
</evidence>
<keyword evidence="1" id="KW-1133">Transmembrane helix</keyword>
<name>A0A3M7RN33_BRAPC</name>
<keyword evidence="1" id="KW-0812">Transmembrane</keyword>
<evidence type="ECO:0000256" key="1">
    <source>
        <dbReference type="SAM" id="Phobius"/>
    </source>
</evidence>
<keyword evidence="1" id="KW-0472">Membrane</keyword>
<protein>
    <submittedName>
        <fullName evidence="2">Uncharacterized protein</fullName>
    </submittedName>
</protein>
<comment type="caution">
    <text evidence="2">The sequence shown here is derived from an EMBL/GenBank/DDBJ whole genome shotgun (WGS) entry which is preliminary data.</text>
</comment>
<dbReference type="AlphaFoldDB" id="A0A3M7RN33"/>
<feature type="transmembrane region" description="Helical" evidence="1">
    <location>
        <begin position="27"/>
        <end position="49"/>
    </location>
</feature>
<accession>A0A3M7RN33</accession>
<organism evidence="2 3">
    <name type="scientific">Brachionus plicatilis</name>
    <name type="common">Marine rotifer</name>
    <name type="synonym">Brachionus muelleri</name>
    <dbReference type="NCBI Taxonomy" id="10195"/>
    <lineage>
        <taxon>Eukaryota</taxon>
        <taxon>Metazoa</taxon>
        <taxon>Spiralia</taxon>
        <taxon>Gnathifera</taxon>
        <taxon>Rotifera</taxon>
        <taxon>Eurotatoria</taxon>
        <taxon>Monogononta</taxon>
        <taxon>Pseudotrocha</taxon>
        <taxon>Ploima</taxon>
        <taxon>Brachionidae</taxon>
        <taxon>Brachionus</taxon>
    </lineage>
</organism>
<reference evidence="2 3" key="1">
    <citation type="journal article" date="2018" name="Sci. Rep.">
        <title>Genomic signatures of local adaptation to the degree of environmental predictability in rotifers.</title>
        <authorList>
            <person name="Franch-Gras L."/>
            <person name="Hahn C."/>
            <person name="Garcia-Roger E.M."/>
            <person name="Carmona M.J."/>
            <person name="Serra M."/>
            <person name="Gomez A."/>
        </authorList>
    </citation>
    <scope>NUCLEOTIDE SEQUENCE [LARGE SCALE GENOMIC DNA]</scope>
    <source>
        <strain evidence="2">HYR1</strain>
    </source>
</reference>
<evidence type="ECO:0000313" key="2">
    <source>
        <dbReference type="EMBL" id="RNA24956.1"/>
    </source>
</evidence>
<dbReference type="Proteomes" id="UP000276133">
    <property type="component" value="Unassembled WGS sequence"/>
</dbReference>
<dbReference type="EMBL" id="REGN01003007">
    <property type="protein sequence ID" value="RNA24956.1"/>
    <property type="molecule type" value="Genomic_DNA"/>
</dbReference>
<gene>
    <name evidence="2" type="ORF">BpHYR1_033711</name>
</gene>
<sequence>MVELINWNLSTVISKIIQKIKIKHTEIIVKIISWGFNRVLVVLGLFFIYTPGPRGNMQGFMEFKKCLIKNNTSRHQNRVLYFKGKLLIIRQVTFFKQLSINMKLENDRTY</sequence>
<keyword evidence="3" id="KW-1185">Reference proteome</keyword>